<feature type="coiled-coil region" evidence="1">
    <location>
        <begin position="421"/>
        <end position="448"/>
    </location>
</feature>
<evidence type="ECO:0000256" key="1">
    <source>
        <dbReference type="SAM" id="Coils"/>
    </source>
</evidence>
<reference evidence="5 6" key="1">
    <citation type="submission" date="2023-03" db="EMBL/GenBank/DDBJ databases">
        <title>Bacillus Genome Sequencing.</title>
        <authorList>
            <person name="Dunlap C."/>
        </authorList>
    </citation>
    <scope>NUCLEOTIDE SEQUENCE [LARGE SCALE GENOMIC DNA]</scope>
    <source>
        <strain evidence="5 6">B-23453</strain>
    </source>
</reference>
<feature type="domain" description="Sporulation protein YpeB PepSY1 and PepSY2" evidence="3">
    <location>
        <begin position="180"/>
        <end position="372"/>
    </location>
</feature>
<evidence type="ECO:0000259" key="3">
    <source>
        <dbReference type="Pfam" id="PF14620"/>
    </source>
</evidence>
<dbReference type="NCBIfam" id="TIGR02889">
    <property type="entry name" value="spore_YpeB"/>
    <property type="match status" value="1"/>
</dbReference>
<dbReference type="Pfam" id="PF14620">
    <property type="entry name" value="YPEB_PepSY1-2"/>
    <property type="match status" value="1"/>
</dbReference>
<accession>A0ABU6MK84</accession>
<dbReference type="Pfam" id="PF03413">
    <property type="entry name" value="PepSY"/>
    <property type="match status" value="1"/>
</dbReference>
<evidence type="ECO:0000313" key="6">
    <source>
        <dbReference type="Proteomes" id="UP001341444"/>
    </source>
</evidence>
<dbReference type="Proteomes" id="UP001341444">
    <property type="component" value="Unassembled WGS sequence"/>
</dbReference>
<dbReference type="InterPro" id="IPR025711">
    <property type="entry name" value="PepSY"/>
</dbReference>
<evidence type="ECO:0000259" key="2">
    <source>
        <dbReference type="Pfam" id="PF03413"/>
    </source>
</evidence>
<keyword evidence="1" id="KW-0175">Coiled coil</keyword>
<protein>
    <submittedName>
        <fullName evidence="5">Germination protein YpeB</fullName>
    </submittedName>
</protein>
<evidence type="ECO:0000259" key="4">
    <source>
        <dbReference type="Pfam" id="PF20769"/>
    </source>
</evidence>
<dbReference type="InterPro" id="IPR014239">
    <property type="entry name" value="YpeB_PepSY1-2"/>
</dbReference>
<feature type="domain" description="Sporulation protein YpeB N-terminal" evidence="4">
    <location>
        <begin position="27"/>
        <end position="162"/>
    </location>
</feature>
<comment type="caution">
    <text evidence="5">The sequence shown here is derived from an EMBL/GenBank/DDBJ whole genome shotgun (WGS) entry which is preliminary data.</text>
</comment>
<dbReference type="Pfam" id="PF20769">
    <property type="entry name" value="YPEB_N"/>
    <property type="match status" value="1"/>
</dbReference>
<dbReference type="RefSeq" id="WP_066262630.1">
    <property type="nucleotide sequence ID" value="NZ_JARMAB010000027.1"/>
</dbReference>
<proteinExistence type="predicted"/>
<dbReference type="EMBL" id="JARMAB010000027">
    <property type="protein sequence ID" value="MED1204894.1"/>
    <property type="molecule type" value="Genomic_DNA"/>
</dbReference>
<feature type="domain" description="PepSY" evidence="2">
    <location>
        <begin position="397"/>
        <end position="435"/>
    </location>
</feature>
<evidence type="ECO:0000313" key="5">
    <source>
        <dbReference type="EMBL" id="MED1204894.1"/>
    </source>
</evidence>
<organism evidence="5 6">
    <name type="scientific">Heyndrickxia acidicola</name>
    <dbReference type="NCBI Taxonomy" id="209389"/>
    <lineage>
        <taxon>Bacteria</taxon>
        <taxon>Bacillati</taxon>
        <taxon>Bacillota</taxon>
        <taxon>Bacilli</taxon>
        <taxon>Bacillales</taxon>
        <taxon>Bacillaceae</taxon>
        <taxon>Heyndrickxia</taxon>
    </lineage>
</organism>
<dbReference type="InterPro" id="IPR048402">
    <property type="entry name" value="YpeB_N"/>
</dbReference>
<gene>
    <name evidence="5" type="primary">ypeB</name>
    <name evidence="5" type="ORF">P4T90_17760</name>
</gene>
<sequence>MYKSIIIVVLVLAVVGTGAWGYQQHRQKQAALVNAENNYQRSFHELSYRMDLLHDKIGSTLAMNSRKSLSPSLAEVWRITSEAHNDVGQLPLSLMPFNKTEEFLNNVGNFSYRTAVRDLDKEPLTDKEYGTLQKLYGQSGNIQDGLRQVQYLVLKNNLHWMDVQTALANGKQSSDNTIIDGFKTVDKTASSYSDAPTENPNFVNIQKKDENFRNLKGKSISKQEAIRIAEKYSNMKKPLKVKVTQNRKGSKYGFYSISIVDKNHNEGYLDITKKGGFPIWYIERRNIGKQKLSLNEAANKAAAFLTKNHYQHMDLFESSQYDTIGVFSFVTSQNGVFIYPETIRMKVALDNGQIIGFTADDYLKAHHDRKLPKPVLSLKKARTYVNPKIKIMEERLAVVVNDLGKEVLCYEFLGTMGNDTYRIYINAKDGAEEKVDKLQNAEKIYKNTL</sequence>
<name>A0ABU6MK84_9BACI</name>
<keyword evidence="6" id="KW-1185">Reference proteome</keyword>